<dbReference type="AlphaFoldDB" id="A0A6I4ST02"/>
<evidence type="ECO:0000259" key="1">
    <source>
        <dbReference type="Pfam" id="PF21686"/>
    </source>
</evidence>
<dbReference type="InterPro" id="IPR014145">
    <property type="entry name" value="LigD_pol_dom"/>
</dbReference>
<dbReference type="PANTHER" id="PTHR42705:SF2">
    <property type="entry name" value="BIFUNCTIONAL NON-HOMOLOGOUS END JOINING PROTEIN LIGD"/>
    <property type="match status" value="1"/>
</dbReference>
<dbReference type="OrthoDB" id="9802472at2"/>
<protein>
    <recommendedName>
        <fullName evidence="1">DNA ligase D polymerase domain-containing protein</fullName>
    </recommendedName>
</protein>
<dbReference type="Gene3D" id="3.90.920.10">
    <property type="entry name" value="DNA primase, PRIM domain"/>
    <property type="match status" value="1"/>
</dbReference>
<proteinExistence type="predicted"/>
<evidence type="ECO:0000313" key="3">
    <source>
        <dbReference type="Proteomes" id="UP000433652"/>
    </source>
</evidence>
<dbReference type="Proteomes" id="UP000433652">
    <property type="component" value="Unassembled WGS sequence"/>
</dbReference>
<dbReference type="InterPro" id="IPR033651">
    <property type="entry name" value="PaeLigD_Pol-like"/>
</dbReference>
<feature type="domain" description="DNA ligase D polymerase" evidence="1">
    <location>
        <begin position="25"/>
        <end position="273"/>
    </location>
</feature>
<dbReference type="PANTHER" id="PTHR42705">
    <property type="entry name" value="BIFUNCTIONAL NON-HOMOLOGOUS END JOINING PROTEIN LIGD"/>
    <property type="match status" value="1"/>
</dbReference>
<dbReference type="Pfam" id="PF21686">
    <property type="entry name" value="LigD_Prim-Pol"/>
    <property type="match status" value="1"/>
</dbReference>
<evidence type="ECO:0000313" key="2">
    <source>
        <dbReference type="EMBL" id="MXO58468.1"/>
    </source>
</evidence>
<dbReference type="InterPro" id="IPR052171">
    <property type="entry name" value="NHEJ_LigD"/>
</dbReference>
<dbReference type="CDD" id="cd04862">
    <property type="entry name" value="PaeLigD_Pol_like"/>
    <property type="match status" value="1"/>
</dbReference>
<sequence length="290" mass="31393">MTPADDPEVKISNRDRVIFQDSGQTKGDLADYYASIAPLMLPFAAGRPVSLVRCPQGRAKKCFFQKHDTGGFGPQVHTVQIPEKSGQSDDYLYVEDAGGLLGCVQMGTIEFHGWQARADDVELPDRLVFDLDPDSGLGYAEVTRAAADIRDRLVADGLESFAMLSGGKGVHIVAPLSRGHSWDSHRDYAKGLADLVAEAEPDRFTATMSKAKREGRIFIDWLRNQRGNTSVLPYSARARAGAPVAAPVTWDELATAANAHPYSISDAARLIERAAGKDLAGWGIVEQALP</sequence>
<dbReference type="EMBL" id="WTYM01000026">
    <property type="protein sequence ID" value="MXO58468.1"/>
    <property type="molecule type" value="Genomic_DNA"/>
</dbReference>
<organism evidence="2 3">
    <name type="scientific">Croceibacterium salegens</name>
    <dbReference type="NCBI Taxonomy" id="1737568"/>
    <lineage>
        <taxon>Bacteria</taxon>
        <taxon>Pseudomonadati</taxon>
        <taxon>Pseudomonadota</taxon>
        <taxon>Alphaproteobacteria</taxon>
        <taxon>Sphingomonadales</taxon>
        <taxon>Erythrobacteraceae</taxon>
        <taxon>Croceibacterium</taxon>
    </lineage>
</organism>
<reference evidence="2 3" key="1">
    <citation type="submission" date="2019-12" db="EMBL/GenBank/DDBJ databases">
        <title>Genomic-based taxomic classification of the family Erythrobacteraceae.</title>
        <authorList>
            <person name="Xu L."/>
        </authorList>
    </citation>
    <scope>NUCLEOTIDE SEQUENCE [LARGE SCALE GENOMIC DNA]</scope>
    <source>
        <strain evidence="2 3">MCCC 1K01500</strain>
    </source>
</reference>
<keyword evidence="3" id="KW-1185">Reference proteome</keyword>
<dbReference type="NCBIfam" id="TIGR02778">
    <property type="entry name" value="ligD_pol"/>
    <property type="match status" value="1"/>
</dbReference>
<gene>
    <name evidence="2" type="ORF">GRI89_02760</name>
</gene>
<name>A0A6I4ST02_9SPHN</name>
<accession>A0A6I4ST02</accession>
<comment type="caution">
    <text evidence="2">The sequence shown here is derived from an EMBL/GenBank/DDBJ whole genome shotgun (WGS) entry which is preliminary data.</text>
</comment>